<dbReference type="Proteomes" id="UP000326553">
    <property type="component" value="Chromosome"/>
</dbReference>
<proteinExistence type="predicted"/>
<dbReference type="KEGG" id="salw:CP975_12855"/>
<gene>
    <name evidence="1" type="ORF">CP975_12855</name>
</gene>
<keyword evidence="2" id="KW-1185">Reference proteome</keyword>
<name>A0A5J6HDH7_STRAD</name>
<evidence type="ECO:0000313" key="1">
    <source>
        <dbReference type="EMBL" id="QEV18269.1"/>
    </source>
</evidence>
<dbReference type="SUPFAM" id="SSF48452">
    <property type="entry name" value="TPR-like"/>
    <property type="match status" value="1"/>
</dbReference>
<dbReference type="OrthoDB" id="4076580at2"/>
<dbReference type="EMBL" id="CP023695">
    <property type="protein sequence ID" value="QEV18269.1"/>
    <property type="molecule type" value="Genomic_DNA"/>
</dbReference>
<dbReference type="InterPro" id="IPR011990">
    <property type="entry name" value="TPR-like_helical_dom_sf"/>
</dbReference>
<organism evidence="1 2">
    <name type="scientific">Streptomyces alboniger</name>
    <dbReference type="NCBI Taxonomy" id="132473"/>
    <lineage>
        <taxon>Bacteria</taxon>
        <taxon>Bacillati</taxon>
        <taxon>Actinomycetota</taxon>
        <taxon>Actinomycetes</taxon>
        <taxon>Kitasatosporales</taxon>
        <taxon>Streptomycetaceae</taxon>
        <taxon>Streptomyces</taxon>
        <taxon>Streptomyces aurantiacus group</taxon>
    </lineage>
</organism>
<reference evidence="1 2" key="1">
    <citation type="submission" date="2017-09" db="EMBL/GenBank/DDBJ databases">
        <authorList>
            <person name="Lee N."/>
            <person name="Cho B.-K."/>
        </authorList>
    </citation>
    <scope>NUCLEOTIDE SEQUENCE [LARGE SCALE GENOMIC DNA]</scope>
    <source>
        <strain evidence="1 2">ATCC 12461</strain>
    </source>
</reference>
<evidence type="ECO:0000313" key="2">
    <source>
        <dbReference type="Proteomes" id="UP000326553"/>
    </source>
</evidence>
<protein>
    <recommendedName>
        <fullName evidence="3">Tetratricopeptide repeat protein</fullName>
    </recommendedName>
</protein>
<dbReference type="AlphaFoldDB" id="A0A5J6HDH7"/>
<accession>A0A5J6HDH7</accession>
<sequence>MTTTQYLDDAIAAAEKLLLARDDPRPQDKNRLADHVKHVRGPDPAEECQQLRAEQLTHLARLLGALGMKTLSLSVADMTLRHMEVSEADHQVYAASVWDGLGSLLAEHGDLERSRLVLCRALGRAERGSLVPERGRILTNLSAVSLRMGHLDDADVWAGKALREMDTRWEDDDPEARLTADWVRLDVASARKDFEELVRAADAFERSVERFIRLKGGAHPTAVAARRALATARFAAAAAAHDVERGERELCELEIVKLNASALLGGAHRETVVAQAALAVAEFEAAGGGSGSLPRRQRAVSLLESAEELAVEVFGREHAQTAAIWAALADLRVVLPKRDLRPAFDRLYLLTENGKRNAAKLCAVTEERHTLRLIAHGGGSYLLEELDRFYSGIIDALERHVTFHVIISNPWSNLAVFLEPPAGATERREGVPGFASLVDMVMCSDYYQRSFLPVIEAYLHLHERYAERIELRLSPIDIPGSTFLTSNVGFFEPYITTNPSLRTRRGLSTVEMMFREDTVYYMESLAEFRTQWELSSTWKQFQAREEQFKQALRDNWRHWPTIA</sequence>
<dbReference type="RefSeq" id="WP_055534758.1">
    <property type="nucleotide sequence ID" value="NZ_CP023695.1"/>
</dbReference>
<evidence type="ECO:0008006" key="3">
    <source>
        <dbReference type="Google" id="ProtNLM"/>
    </source>
</evidence>
<dbReference type="Gene3D" id="1.25.40.10">
    <property type="entry name" value="Tetratricopeptide repeat domain"/>
    <property type="match status" value="1"/>
</dbReference>